<gene>
    <name evidence="1" type="ORF">GMARGA_LOCUS11297</name>
</gene>
<dbReference type="EMBL" id="CAJVQB010006574">
    <property type="protein sequence ID" value="CAG8687585.1"/>
    <property type="molecule type" value="Genomic_DNA"/>
</dbReference>
<evidence type="ECO:0000313" key="2">
    <source>
        <dbReference type="Proteomes" id="UP000789901"/>
    </source>
</evidence>
<sequence length="40" mass="4555">MDADEIFEKSLVFDALEPSYCNIHPEAIYRSSFMGKTKGN</sequence>
<keyword evidence="2" id="KW-1185">Reference proteome</keyword>
<proteinExistence type="predicted"/>
<protein>
    <submittedName>
        <fullName evidence="1">33424_t:CDS:1</fullName>
    </submittedName>
</protein>
<evidence type="ECO:0000313" key="1">
    <source>
        <dbReference type="EMBL" id="CAG8687585.1"/>
    </source>
</evidence>
<organism evidence="1 2">
    <name type="scientific">Gigaspora margarita</name>
    <dbReference type="NCBI Taxonomy" id="4874"/>
    <lineage>
        <taxon>Eukaryota</taxon>
        <taxon>Fungi</taxon>
        <taxon>Fungi incertae sedis</taxon>
        <taxon>Mucoromycota</taxon>
        <taxon>Glomeromycotina</taxon>
        <taxon>Glomeromycetes</taxon>
        <taxon>Diversisporales</taxon>
        <taxon>Gigasporaceae</taxon>
        <taxon>Gigaspora</taxon>
    </lineage>
</organism>
<reference evidence="1 2" key="1">
    <citation type="submission" date="2021-06" db="EMBL/GenBank/DDBJ databases">
        <authorList>
            <person name="Kallberg Y."/>
            <person name="Tangrot J."/>
            <person name="Rosling A."/>
        </authorList>
    </citation>
    <scope>NUCLEOTIDE SEQUENCE [LARGE SCALE GENOMIC DNA]</scope>
    <source>
        <strain evidence="1 2">120-4 pot B 10/14</strain>
    </source>
</reference>
<feature type="non-terminal residue" evidence="1">
    <location>
        <position position="40"/>
    </location>
</feature>
<name>A0ABN7UY79_GIGMA</name>
<dbReference type="Proteomes" id="UP000789901">
    <property type="component" value="Unassembled WGS sequence"/>
</dbReference>
<accession>A0ABN7UY79</accession>
<comment type="caution">
    <text evidence="1">The sequence shown here is derived from an EMBL/GenBank/DDBJ whole genome shotgun (WGS) entry which is preliminary data.</text>
</comment>